<dbReference type="InterPro" id="IPR055411">
    <property type="entry name" value="LRR_FXL15/At3g58940/PEG3-like"/>
</dbReference>
<dbReference type="PANTHER" id="PTHR15140:SF6">
    <property type="entry name" value="TUBULIN-SPECIFIC CHAPERONE COFACTOR E-LIKE PROTEIN"/>
    <property type="match status" value="1"/>
</dbReference>
<dbReference type="AlphaFoldDB" id="A0A6A7FXX5"/>
<dbReference type="PANTHER" id="PTHR15140">
    <property type="entry name" value="TUBULIN-SPECIFIC CHAPERONE E"/>
    <property type="match status" value="1"/>
</dbReference>
<proteinExistence type="evidence at transcript level"/>
<organism evidence="2">
    <name type="scientific">Hirondellea gigas</name>
    <dbReference type="NCBI Taxonomy" id="1518452"/>
    <lineage>
        <taxon>Eukaryota</taxon>
        <taxon>Metazoa</taxon>
        <taxon>Ecdysozoa</taxon>
        <taxon>Arthropoda</taxon>
        <taxon>Crustacea</taxon>
        <taxon>Multicrustacea</taxon>
        <taxon>Malacostraca</taxon>
        <taxon>Eumalacostraca</taxon>
        <taxon>Peracarida</taxon>
        <taxon>Amphipoda</taxon>
        <taxon>Amphilochidea</taxon>
        <taxon>Lysianassida</taxon>
        <taxon>Lysianassidira</taxon>
        <taxon>Lysianassoidea</taxon>
        <taxon>Lysianassidae</taxon>
        <taxon>Hirondellea</taxon>
    </lineage>
</organism>
<feature type="domain" description="F-box/LRR-repeat protein 15/At3g58940/PEG3-like LRR" evidence="1">
    <location>
        <begin position="64"/>
        <end position="199"/>
    </location>
</feature>
<dbReference type="EMBL" id="IACT01003693">
    <property type="protein sequence ID" value="LAC22922.1"/>
    <property type="molecule type" value="mRNA"/>
</dbReference>
<dbReference type="Pfam" id="PF24758">
    <property type="entry name" value="LRR_At5g56370"/>
    <property type="match status" value="1"/>
</dbReference>
<dbReference type="InterPro" id="IPR032675">
    <property type="entry name" value="LRR_dom_sf"/>
</dbReference>
<evidence type="ECO:0000259" key="1">
    <source>
        <dbReference type="Pfam" id="PF24758"/>
    </source>
</evidence>
<name>A0A6A7FXX5_9CRUS</name>
<accession>A0A6A7FXX5</accession>
<reference evidence="2" key="1">
    <citation type="submission" date="2017-11" db="EMBL/GenBank/DDBJ databases">
        <title>The sensing device of the deep-sea amphipod.</title>
        <authorList>
            <person name="Kobayashi H."/>
            <person name="Nagahama T."/>
            <person name="Arai W."/>
            <person name="Sasagawa Y."/>
            <person name="Umeda M."/>
            <person name="Hayashi T."/>
            <person name="Nikaido I."/>
            <person name="Watanabe H."/>
            <person name="Oguri K."/>
            <person name="Kitazato H."/>
            <person name="Fujioka K."/>
            <person name="Kido Y."/>
            <person name="Takami H."/>
        </authorList>
    </citation>
    <scope>NUCLEOTIDE SEQUENCE</scope>
    <source>
        <tissue evidence="2">Whole body</tissue>
    </source>
</reference>
<sequence length="383" mass="44387">MPSLPEAVDKKYGDPENPVTEVACIALQLKRSKPGRQRLPSVLILADCDIEEAGDDAELQKRCDGVRELDIANNKLKHWHEVVKILRHLPALSFLNLSFNRFETPLILPDDFQLGTLTRLVLNGTSIPWHELIQLLQRTPRLEELHVSMNGYEQLKRSEHKYPTVNRIHFNNNPAKDWQQIEVLGEMFPRLEALVLAECPIAELPDDGHYSEYFPQLRYLSLNACKITEWGSVYNINNFPLLSELRLHNCPLYENYNDSDRRSLTIAAVWRVKRLNGGALISPKEREDSERRFIRYYMQHEHKPVRYYELIALHGELYPLVDISLKPTKEVEVKIVYGDIVLTHRFNVYLKVLDVKKQLEPVVSVVLKSLELSLKIMALIKAN</sequence>
<dbReference type="SUPFAM" id="SSF52058">
    <property type="entry name" value="L domain-like"/>
    <property type="match status" value="1"/>
</dbReference>
<dbReference type="Gene3D" id="3.80.10.10">
    <property type="entry name" value="Ribonuclease Inhibitor"/>
    <property type="match status" value="2"/>
</dbReference>
<evidence type="ECO:0000313" key="2">
    <source>
        <dbReference type="EMBL" id="LAC22922.1"/>
    </source>
</evidence>
<protein>
    <submittedName>
        <fullName evidence="2">Tubulin-specific chaperone cofactor E-like protein</fullName>
    </submittedName>
</protein>